<keyword evidence="1" id="KW-0472">Membrane</keyword>
<keyword evidence="1" id="KW-1133">Transmembrane helix</keyword>
<dbReference type="Proteomes" id="UP001499984">
    <property type="component" value="Unassembled WGS sequence"/>
</dbReference>
<accession>A0ABP7UWE5</accession>
<keyword evidence="3" id="KW-1185">Reference proteome</keyword>
<sequence>MIHKARVPLSSPHAREKLMHRDSSWDPLPVRGTAQLTCQFLLTTVYAPVHWVLCTAFTLVYLAFGYVLELISWIPGVESGYMKLADLVYGRILPWWPRWFVSLPELRHEGDVAFYQARVEAKLARWSDNWKYPHTEIPLRGYRAVGAGYVAERASEFGWRLTDGRQQPAAEVKLTRITYVQPTS</sequence>
<feature type="transmembrane region" description="Helical" evidence="1">
    <location>
        <begin position="49"/>
        <end position="74"/>
    </location>
</feature>
<protein>
    <submittedName>
        <fullName evidence="2">Uncharacterized protein</fullName>
    </submittedName>
</protein>
<gene>
    <name evidence="2" type="ORF">GCM10022233_24880</name>
</gene>
<organism evidence="2 3">
    <name type="scientific">Streptomyces shaanxiensis</name>
    <dbReference type="NCBI Taxonomy" id="653357"/>
    <lineage>
        <taxon>Bacteria</taxon>
        <taxon>Bacillati</taxon>
        <taxon>Actinomycetota</taxon>
        <taxon>Actinomycetes</taxon>
        <taxon>Kitasatosporales</taxon>
        <taxon>Streptomycetaceae</taxon>
        <taxon>Streptomyces</taxon>
    </lineage>
</organism>
<reference evidence="3" key="1">
    <citation type="journal article" date="2019" name="Int. J. Syst. Evol. Microbiol.">
        <title>The Global Catalogue of Microorganisms (GCM) 10K type strain sequencing project: providing services to taxonomists for standard genome sequencing and annotation.</title>
        <authorList>
            <consortium name="The Broad Institute Genomics Platform"/>
            <consortium name="The Broad Institute Genome Sequencing Center for Infectious Disease"/>
            <person name="Wu L."/>
            <person name="Ma J."/>
        </authorList>
    </citation>
    <scope>NUCLEOTIDE SEQUENCE [LARGE SCALE GENOMIC DNA]</scope>
    <source>
        <strain evidence="3">JCM 16925</strain>
    </source>
</reference>
<name>A0ABP7UWE5_9ACTN</name>
<keyword evidence="1" id="KW-0812">Transmembrane</keyword>
<proteinExistence type="predicted"/>
<comment type="caution">
    <text evidence="2">The sequence shown here is derived from an EMBL/GenBank/DDBJ whole genome shotgun (WGS) entry which is preliminary data.</text>
</comment>
<evidence type="ECO:0000313" key="2">
    <source>
        <dbReference type="EMBL" id="GAA4052868.1"/>
    </source>
</evidence>
<evidence type="ECO:0000313" key="3">
    <source>
        <dbReference type="Proteomes" id="UP001499984"/>
    </source>
</evidence>
<dbReference type="EMBL" id="BAAAZY010000008">
    <property type="protein sequence ID" value="GAA4052868.1"/>
    <property type="molecule type" value="Genomic_DNA"/>
</dbReference>
<evidence type="ECO:0000256" key="1">
    <source>
        <dbReference type="SAM" id="Phobius"/>
    </source>
</evidence>